<evidence type="ECO:0000313" key="5">
    <source>
        <dbReference type="Proteomes" id="UP000319213"/>
    </source>
</evidence>
<feature type="compositionally biased region" description="Low complexity" evidence="1">
    <location>
        <begin position="265"/>
        <end position="277"/>
    </location>
</feature>
<name>A0A543J2S3_9ACTN</name>
<comment type="caution">
    <text evidence="4">The sequence shown here is derived from an EMBL/GenBank/DDBJ whole genome shotgun (WGS) entry which is preliminary data.</text>
</comment>
<evidence type="ECO:0008006" key="6">
    <source>
        <dbReference type="Google" id="ProtNLM"/>
    </source>
</evidence>
<feature type="region of interest" description="Disordered" evidence="1">
    <location>
        <begin position="265"/>
        <end position="285"/>
    </location>
</feature>
<keyword evidence="2" id="KW-0472">Membrane</keyword>
<dbReference type="PROSITE" id="PS51318">
    <property type="entry name" value="TAT"/>
    <property type="match status" value="1"/>
</dbReference>
<gene>
    <name evidence="4" type="ORF">FHX40_3861</name>
</gene>
<reference evidence="4 5" key="1">
    <citation type="submission" date="2019-06" db="EMBL/GenBank/DDBJ databases">
        <title>Sequencing the genomes of 1000 actinobacteria strains.</title>
        <authorList>
            <person name="Klenk H.-P."/>
        </authorList>
    </citation>
    <scope>NUCLEOTIDE SEQUENCE [LARGE SCALE GENOMIC DNA]</scope>
    <source>
        <strain evidence="4 5">DSM 43186</strain>
    </source>
</reference>
<dbReference type="AlphaFoldDB" id="A0A543J2S3"/>
<evidence type="ECO:0000256" key="3">
    <source>
        <dbReference type="SAM" id="SignalP"/>
    </source>
</evidence>
<keyword evidence="3" id="KW-0732">Signal</keyword>
<evidence type="ECO:0000256" key="1">
    <source>
        <dbReference type="SAM" id="MobiDB-lite"/>
    </source>
</evidence>
<dbReference type="InterPro" id="IPR006311">
    <property type="entry name" value="TAT_signal"/>
</dbReference>
<evidence type="ECO:0000256" key="2">
    <source>
        <dbReference type="SAM" id="Phobius"/>
    </source>
</evidence>
<keyword evidence="5" id="KW-1185">Reference proteome</keyword>
<evidence type="ECO:0000313" key="4">
    <source>
        <dbReference type="EMBL" id="TQM77108.1"/>
    </source>
</evidence>
<protein>
    <recommendedName>
        <fullName evidence="6">LPXTG-motif cell wall-anchored protein</fullName>
    </recommendedName>
</protein>
<proteinExistence type="predicted"/>
<organism evidence="4 5">
    <name type="scientific">Thermopolyspora flexuosa</name>
    <dbReference type="NCBI Taxonomy" id="103836"/>
    <lineage>
        <taxon>Bacteria</taxon>
        <taxon>Bacillati</taxon>
        <taxon>Actinomycetota</taxon>
        <taxon>Actinomycetes</taxon>
        <taxon>Streptosporangiales</taxon>
        <taxon>Streptosporangiaceae</taxon>
        <taxon>Thermopolyspora</taxon>
    </lineage>
</organism>
<dbReference type="EMBL" id="VFPQ01000001">
    <property type="protein sequence ID" value="TQM77108.1"/>
    <property type="molecule type" value="Genomic_DNA"/>
</dbReference>
<feature type="chain" id="PRO_5021851183" description="LPXTG-motif cell wall-anchored protein" evidence="3">
    <location>
        <begin position="34"/>
        <end position="319"/>
    </location>
</feature>
<keyword evidence="2" id="KW-1133">Transmembrane helix</keyword>
<keyword evidence="2" id="KW-0812">Transmembrane</keyword>
<feature type="transmembrane region" description="Helical" evidence="2">
    <location>
        <begin position="293"/>
        <end position="311"/>
    </location>
</feature>
<dbReference type="Proteomes" id="UP000319213">
    <property type="component" value="Unassembled WGS sequence"/>
</dbReference>
<sequence>MRMSQAQRRLALLAAALGTVGMGALLTGLPAGADTRTVTYTCTAAGTGTGAGTEAGTQTSTTSPGTGTTTSPSTGTTTSPGTGTGSGGETTHEVTINLSGGTSATAQAAYPATVVIAGANPSFSATAEIPAGAQIQLVPQVSVSAAPTPPAVSSVTGEATASVTTPVPSGSPLAPIPTATVTVTPEPGTTSLVLQAGAFTLRVAQPGAAAVDLYTCTPAVTGNTVPAAVTAAVGTPGAATSPTTTQSPSRQPTHTVEVTVTEHPTNGSKVARTPAGGVATGGGGEAGPDGRTLVLAGSITLLGAAAGGLVLRRRRLARG</sequence>
<feature type="signal peptide" evidence="3">
    <location>
        <begin position="1"/>
        <end position="33"/>
    </location>
</feature>
<accession>A0A543J2S3</accession>
<feature type="compositionally biased region" description="Low complexity" evidence="1">
    <location>
        <begin position="54"/>
        <end position="81"/>
    </location>
</feature>
<feature type="region of interest" description="Disordered" evidence="1">
    <location>
        <begin position="46"/>
        <end position="94"/>
    </location>
</feature>